<dbReference type="Proteomes" id="UP000092444">
    <property type="component" value="Unassembled WGS sequence"/>
</dbReference>
<organism evidence="1 2">
    <name type="scientific">Glossina morsitans morsitans</name>
    <name type="common">Savannah tsetse fly</name>
    <dbReference type="NCBI Taxonomy" id="37546"/>
    <lineage>
        <taxon>Eukaryota</taxon>
        <taxon>Metazoa</taxon>
        <taxon>Ecdysozoa</taxon>
        <taxon>Arthropoda</taxon>
        <taxon>Hexapoda</taxon>
        <taxon>Insecta</taxon>
        <taxon>Pterygota</taxon>
        <taxon>Neoptera</taxon>
        <taxon>Endopterygota</taxon>
        <taxon>Diptera</taxon>
        <taxon>Brachycera</taxon>
        <taxon>Muscomorpha</taxon>
        <taxon>Hippoboscoidea</taxon>
        <taxon>Glossinidae</taxon>
        <taxon>Glossina</taxon>
    </lineage>
</organism>
<sequence>MRFLLFLENRASPLLFALLDLRMILTTIFDFLFGTKRTILSYPFKVCRLSMIAENLAAQVLHLEYNDNMYHFKISSLLLNNLSRKLLDFS</sequence>
<reference evidence="1" key="1">
    <citation type="submission" date="2020-05" db="UniProtKB">
        <authorList>
            <consortium name="EnsemblMetazoa"/>
        </authorList>
    </citation>
    <scope>IDENTIFICATION</scope>
    <source>
        <strain evidence="1">Yale</strain>
    </source>
</reference>
<protein>
    <submittedName>
        <fullName evidence="1">Uncharacterized protein</fullName>
    </submittedName>
</protein>
<dbReference type="AlphaFoldDB" id="A0A1B0G963"/>
<keyword evidence="2" id="KW-1185">Reference proteome</keyword>
<dbReference type="EnsemblMetazoa" id="GMOY009849-RA">
    <property type="protein sequence ID" value="GMOY009849-PA"/>
    <property type="gene ID" value="GMOY009849"/>
</dbReference>
<dbReference type="EMBL" id="CCAG010015042">
    <property type="status" value="NOT_ANNOTATED_CDS"/>
    <property type="molecule type" value="Genomic_DNA"/>
</dbReference>
<evidence type="ECO:0000313" key="2">
    <source>
        <dbReference type="Proteomes" id="UP000092444"/>
    </source>
</evidence>
<accession>A0A1B0G963</accession>
<name>A0A1B0G963_GLOMM</name>
<proteinExistence type="predicted"/>
<evidence type="ECO:0000313" key="1">
    <source>
        <dbReference type="EnsemblMetazoa" id="GMOY009849-PA"/>
    </source>
</evidence>
<dbReference type="VEuPathDB" id="VectorBase:GMOY009849"/>